<dbReference type="PANTHER" id="PTHR25465:SF31">
    <property type="entry name" value="RING-TYPE DOMAIN-CONTAINING PROTEIN"/>
    <property type="match status" value="1"/>
</dbReference>
<dbReference type="OrthoDB" id="6105938at2759"/>
<dbReference type="InterPro" id="IPR001841">
    <property type="entry name" value="Znf_RING"/>
</dbReference>
<evidence type="ECO:0000259" key="6">
    <source>
        <dbReference type="PROSITE" id="PS50089"/>
    </source>
</evidence>
<sequence length="321" mass="35912">MSDIFTQRLVATAAAEKEIIKILEVLNGDLRCPICRGLFDDPQTLPCSHSYCLKCIKNLQGSDKTSIPKCPQCRRAFTRRQCANDDKLKQLTDVFKELWENIGSDCSLGPLTQCTPFYEDFSANIPKHLTHSVTSSRMLQNAKQSKIDELNARLKQTTVSQSNRNANAPSEGGSDGGNVVTDSGDEKVKMRTKKKCINATTTKPQQKPHSTDNDHNLNYNPNNVVHQTRSKRSKRAPANKSNENDIYVQADAQVSSEKNKSCVSENPPAHACAEEKVENEAIENTKDTNTNNPLTWKKYSNKMQTCFIKKKKKEVMSVSTL</sequence>
<keyword evidence="8" id="KW-1185">Reference proteome</keyword>
<proteinExistence type="predicted"/>
<keyword evidence="2 4" id="KW-0863">Zinc-finger</keyword>
<feature type="compositionally biased region" description="Basic residues" evidence="5">
    <location>
        <begin position="228"/>
        <end position="237"/>
    </location>
</feature>
<evidence type="ECO:0000256" key="2">
    <source>
        <dbReference type="ARBA" id="ARBA00022771"/>
    </source>
</evidence>
<dbReference type="SMART" id="SM00184">
    <property type="entry name" value="RING"/>
    <property type="match status" value="1"/>
</dbReference>
<feature type="domain" description="RING-type" evidence="6">
    <location>
        <begin position="32"/>
        <end position="74"/>
    </location>
</feature>
<keyword evidence="1" id="KW-0479">Metal-binding</keyword>
<evidence type="ECO:0000313" key="8">
    <source>
        <dbReference type="Proteomes" id="UP000023152"/>
    </source>
</evidence>
<dbReference type="SUPFAM" id="SSF57850">
    <property type="entry name" value="RING/U-box"/>
    <property type="match status" value="1"/>
</dbReference>
<evidence type="ECO:0000313" key="7">
    <source>
        <dbReference type="EMBL" id="ETO22257.1"/>
    </source>
</evidence>
<evidence type="ECO:0000256" key="5">
    <source>
        <dbReference type="SAM" id="MobiDB-lite"/>
    </source>
</evidence>
<dbReference type="InterPro" id="IPR027370">
    <property type="entry name" value="Znf-RING_euk"/>
</dbReference>
<evidence type="ECO:0000256" key="3">
    <source>
        <dbReference type="ARBA" id="ARBA00022833"/>
    </source>
</evidence>
<feature type="compositionally biased region" description="Polar residues" evidence="5">
    <location>
        <begin position="252"/>
        <end position="264"/>
    </location>
</feature>
<dbReference type="EMBL" id="ASPP01010886">
    <property type="protein sequence ID" value="ETO22257.1"/>
    <property type="molecule type" value="Genomic_DNA"/>
</dbReference>
<name>X6NAB9_RETFI</name>
<dbReference type="PROSITE" id="PS50089">
    <property type="entry name" value="ZF_RING_2"/>
    <property type="match status" value="1"/>
</dbReference>
<accession>X6NAB9</accession>
<dbReference type="Pfam" id="PF13445">
    <property type="entry name" value="zf-RING_UBOX"/>
    <property type="match status" value="1"/>
</dbReference>
<dbReference type="Gene3D" id="3.30.40.10">
    <property type="entry name" value="Zinc/RING finger domain, C3HC4 (zinc finger)"/>
    <property type="match status" value="1"/>
</dbReference>
<keyword evidence="3" id="KW-0862">Zinc</keyword>
<evidence type="ECO:0000256" key="1">
    <source>
        <dbReference type="ARBA" id="ARBA00022723"/>
    </source>
</evidence>
<organism evidence="7 8">
    <name type="scientific">Reticulomyxa filosa</name>
    <dbReference type="NCBI Taxonomy" id="46433"/>
    <lineage>
        <taxon>Eukaryota</taxon>
        <taxon>Sar</taxon>
        <taxon>Rhizaria</taxon>
        <taxon>Retaria</taxon>
        <taxon>Foraminifera</taxon>
        <taxon>Monothalamids</taxon>
        <taxon>Reticulomyxidae</taxon>
        <taxon>Reticulomyxa</taxon>
    </lineage>
</organism>
<gene>
    <name evidence="7" type="ORF">RFI_14940</name>
</gene>
<feature type="compositionally biased region" description="Polar residues" evidence="5">
    <location>
        <begin position="158"/>
        <end position="168"/>
    </location>
</feature>
<dbReference type="AlphaFoldDB" id="X6NAB9"/>
<evidence type="ECO:0000256" key="4">
    <source>
        <dbReference type="PROSITE-ProRule" id="PRU00175"/>
    </source>
</evidence>
<dbReference type="InterPro" id="IPR051051">
    <property type="entry name" value="E3_ubiq-ligase_TRIM/RNF"/>
</dbReference>
<feature type="region of interest" description="Disordered" evidence="5">
    <location>
        <begin position="158"/>
        <end position="267"/>
    </location>
</feature>
<dbReference type="InterPro" id="IPR013083">
    <property type="entry name" value="Znf_RING/FYVE/PHD"/>
</dbReference>
<dbReference type="GO" id="GO:0008270">
    <property type="term" value="F:zinc ion binding"/>
    <property type="evidence" value="ECO:0007669"/>
    <property type="project" value="UniProtKB-KW"/>
</dbReference>
<dbReference type="InterPro" id="IPR017907">
    <property type="entry name" value="Znf_RING_CS"/>
</dbReference>
<comment type="caution">
    <text evidence="7">The sequence shown here is derived from an EMBL/GenBank/DDBJ whole genome shotgun (WGS) entry which is preliminary data.</text>
</comment>
<protein>
    <recommendedName>
        <fullName evidence="6">RING-type domain-containing protein</fullName>
    </recommendedName>
</protein>
<dbReference type="PANTHER" id="PTHR25465">
    <property type="entry name" value="B-BOX DOMAIN CONTAINING"/>
    <property type="match status" value="1"/>
</dbReference>
<reference evidence="7 8" key="1">
    <citation type="journal article" date="2013" name="Curr. Biol.">
        <title>The Genome of the Foraminiferan Reticulomyxa filosa.</title>
        <authorList>
            <person name="Glockner G."/>
            <person name="Hulsmann N."/>
            <person name="Schleicher M."/>
            <person name="Noegel A.A."/>
            <person name="Eichinger L."/>
            <person name="Gallinger C."/>
            <person name="Pawlowski J."/>
            <person name="Sierra R."/>
            <person name="Euteneuer U."/>
            <person name="Pillet L."/>
            <person name="Moustafa A."/>
            <person name="Platzer M."/>
            <person name="Groth M."/>
            <person name="Szafranski K."/>
            <person name="Schliwa M."/>
        </authorList>
    </citation>
    <scope>NUCLEOTIDE SEQUENCE [LARGE SCALE GENOMIC DNA]</scope>
</reference>
<dbReference type="Proteomes" id="UP000023152">
    <property type="component" value="Unassembled WGS sequence"/>
</dbReference>
<feature type="compositionally biased region" description="Polar residues" evidence="5">
    <location>
        <begin position="198"/>
        <end position="208"/>
    </location>
</feature>
<dbReference type="PROSITE" id="PS00518">
    <property type="entry name" value="ZF_RING_1"/>
    <property type="match status" value="1"/>
</dbReference>